<gene>
    <name evidence="4" type="ORF">ACFSXZ_36070</name>
</gene>
<dbReference type="PANTHER" id="PTHR43639:SF1">
    <property type="entry name" value="SHORT-CHAIN DEHYDROGENASE_REDUCTASE FAMILY PROTEIN"/>
    <property type="match status" value="1"/>
</dbReference>
<organism evidence="4 5">
    <name type="scientific">Amycolatopsis pigmentata</name>
    <dbReference type="NCBI Taxonomy" id="450801"/>
    <lineage>
        <taxon>Bacteria</taxon>
        <taxon>Bacillati</taxon>
        <taxon>Actinomycetota</taxon>
        <taxon>Actinomycetes</taxon>
        <taxon>Pseudonocardiales</taxon>
        <taxon>Pseudonocardiaceae</taxon>
        <taxon>Amycolatopsis</taxon>
    </lineage>
</organism>
<comment type="caution">
    <text evidence="4">The sequence shown here is derived from an EMBL/GenBank/DDBJ whole genome shotgun (WGS) entry which is preliminary data.</text>
</comment>
<dbReference type="SUPFAM" id="SSF51735">
    <property type="entry name" value="NAD(P)-binding Rossmann-fold domains"/>
    <property type="match status" value="1"/>
</dbReference>
<protein>
    <submittedName>
        <fullName evidence="4">SDR family NAD(P)-dependent oxidoreductase</fullName>
        <ecNumber evidence="4">1.1.1.-</ecNumber>
    </submittedName>
</protein>
<evidence type="ECO:0000256" key="2">
    <source>
        <dbReference type="ARBA" id="ARBA00023002"/>
    </source>
</evidence>
<dbReference type="CDD" id="cd05233">
    <property type="entry name" value="SDR_c"/>
    <property type="match status" value="1"/>
</dbReference>
<evidence type="ECO:0000256" key="1">
    <source>
        <dbReference type="ARBA" id="ARBA00006484"/>
    </source>
</evidence>
<dbReference type="PANTHER" id="PTHR43639">
    <property type="entry name" value="OXIDOREDUCTASE, SHORT-CHAIN DEHYDROGENASE/REDUCTASE FAMILY (AFU_ORTHOLOGUE AFUA_5G02870)"/>
    <property type="match status" value="1"/>
</dbReference>
<dbReference type="EMBL" id="JBHUKR010000023">
    <property type="protein sequence ID" value="MFD2421763.1"/>
    <property type="molecule type" value="Genomic_DNA"/>
</dbReference>
<reference evidence="5" key="1">
    <citation type="journal article" date="2019" name="Int. J. Syst. Evol. Microbiol.">
        <title>The Global Catalogue of Microorganisms (GCM) 10K type strain sequencing project: providing services to taxonomists for standard genome sequencing and annotation.</title>
        <authorList>
            <consortium name="The Broad Institute Genomics Platform"/>
            <consortium name="The Broad Institute Genome Sequencing Center for Infectious Disease"/>
            <person name="Wu L."/>
            <person name="Ma J."/>
        </authorList>
    </citation>
    <scope>NUCLEOTIDE SEQUENCE [LARGE SCALE GENOMIC DNA]</scope>
    <source>
        <strain evidence="5">CGMCC 4.7645</strain>
    </source>
</reference>
<accession>A0ABW5G367</accession>
<evidence type="ECO:0000313" key="4">
    <source>
        <dbReference type="EMBL" id="MFD2421763.1"/>
    </source>
</evidence>
<dbReference type="Gene3D" id="3.40.50.720">
    <property type="entry name" value="NAD(P)-binding Rossmann-like Domain"/>
    <property type="match status" value="1"/>
</dbReference>
<dbReference type="GO" id="GO:0016491">
    <property type="term" value="F:oxidoreductase activity"/>
    <property type="evidence" value="ECO:0007669"/>
    <property type="project" value="UniProtKB-KW"/>
</dbReference>
<keyword evidence="2 4" id="KW-0560">Oxidoreductase</keyword>
<evidence type="ECO:0000313" key="5">
    <source>
        <dbReference type="Proteomes" id="UP001597417"/>
    </source>
</evidence>
<name>A0ABW5G367_9PSEU</name>
<dbReference type="SMART" id="SM00822">
    <property type="entry name" value="PKS_KR"/>
    <property type="match status" value="1"/>
</dbReference>
<keyword evidence="5" id="KW-1185">Reference proteome</keyword>
<dbReference type="RefSeq" id="WP_378270529.1">
    <property type="nucleotide sequence ID" value="NZ_JBHUKR010000023.1"/>
</dbReference>
<dbReference type="EC" id="1.1.1.-" evidence="4"/>
<dbReference type="Pfam" id="PF13561">
    <property type="entry name" value="adh_short_C2"/>
    <property type="match status" value="1"/>
</dbReference>
<dbReference type="InterPro" id="IPR057326">
    <property type="entry name" value="KR_dom"/>
</dbReference>
<dbReference type="PRINTS" id="PR00080">
    <property type="entry name" value="SDRFAMILY"/>
</dbReference>
<dbReference type="InterPro" id="IPR036291">
    <property type="entry name" value="NAD(P)-bd_dom_sf"/>
</dbReference>
<comment type="similarity">
    <text evidence="1">Belongs to the short-chain dehydrogenases/reductases (SDR) family.</text>
</comment>
<feature type="domain" description="Ketoreductase" evidence="3">
    <location>
        <begin position="4"/>
        <end position="188"/>
    </location>
</feature>
<dbReference type="PRINTS" id="PR00081">
    <property type="entry name" value="GDHRDH"/>
</dbReference>
<dbReference type="Proteomes" id="UP001597417">
    <property type="component" value="Unassembled WGS sequence"/>
</dbReference>
<proteinExistence type="inferred from homology"/>
<sequence>MSSSLALITGGNRGLGRATALALAADGSDVVLTYRSHVREAETVADEVRAAGRKAAVLRLDTGDADSFAAFEKDLAGVLEQHWDRTTIDHLVNNAGHAVITPLGETSREEVKGLVDVQFTGVYFLTQQLVPRIADGGAIVNLSSLLARVADGPWSAYAALKSAVETLTRYWAIELGPRGIRVNTVAPGPIATDFAGGFLRDNDDAREQVGQGAVLGRLGTPEEIGSVVTAVLSGRFGWVTGQRIEVSGGFRP</sequence>
<dbReference type="InterPro" id="IPR002347">
    <property type="entry name" value="SDR_fam"/>
</dbReference>
<evidence type="ECO:0000259" key="3">
    <source>
        <dbReference type="SMART" id="SM00822"/>
    </source>
</evidence>